<keyword evidence="4" id="KW-0521">NADP</keyword>
<keyword evidence="1" id="KW-0285">Flavoprotein</keyword>
<evidence type="ECO:0000256" key="5">
    <source>
        <dbReference type="ARBA" id="ARBA00023027"/>
    </source>
</evidence>
<keyword evidence="3" id="KW-0274">FAD</keyword>
<proteinExistence type="predicted"/>
<name>A0A3B1DZ18_9ZZZZ</name>
<dbReference type="PANTHER" id="PTHR46091">
    <property type="entry name" value="BLR7054 PROTEIN"/>
    <property type="match status" value="1"/>
</dbReference>
<dbReference type="PANTHER" id="PTHR46091:SF3">
    <property type="entry name" value="AMINE OXIDASE DOMAIN-CONTAINING PROTEIN"/>
    <property type="match status" value="1"/>
</dbReference>
<gene>
    <name evidence="6" type="ORF">MNBD_PLANCTO02-403</name>
</gene>
<evidence type="ECO:0000256" key="2">
    <source>
        <dbReference type="ARBA" id="ARBA00022729"/>
    </source>
</evidence>
<evidence type="ECO:0000313" key="6">
    <source>
        <dbReference type="EMBL" id="VAX41754.1"/>
    </source>
</evidence>
<evidence type="ECO:0000256" key="4">
    <source>
        <dbReference type="ARBA" id="ARBA00022857"/>
    </source>
</evidence>
<dbReference type="InterPro" id="IPR052206">
    <property type="entry name" value="Retinol_saturase"/>
</dbReference>
<evidence type="ECO:0000256" key="3">
    <source>
        <dbReference type="ARBA" id="ARBA00022827"/>
    </source>
</evidence>
<keyword evidence="2" id="KW-0732">Signal</keyword>
<reference evidence="6" key="1">
    <citation type="submission" date="2018-06" db="EMBL/GenBank/DDBJ databases">
        <authorList>
            <person name="Zhirakovskaya E."/>
        </authorList>
    </citation>
    <scope>NUCLEOTIDE SEQUENCE</scope>
</reference>
<feature type="non-terminal residue" evidence="6">
    <location>
        <position position="1"/>
    </location>
</feature>
<keyword evidence="5" id="KW-0520">NAD</keyword>
<protein>
    <submittedName>
        <fullName evidence="6">Similar to phytoene dehydrogenase</fullName>
    </submittedName>
</protein>
<accession>A0A3B1DZ18</accession>
<sequence length="141" mass="15956">FSFYYPKTRPQAPPRYVIVSSTNANYHDWASLSEEEYQKSKEEMIESTLNCLEQYVPNVREKLDHVEASTPRTFEHYTLHLNGASFGTKFEGLKVSKELPKQVAGLYHAGSVGIIMSGWLGAVNYGVIVSNEVDKYLTSQD</sequence>
<evidence type="ECO:0000256" key="1">
    <source>
        <dbReference type="ARBA" id="ARBA00022630"/>
    </source>
</evidence>
<dbReference type="AlphaFoldDB" id="A0A3B1DZ18"/>
<dbReference type="EMBL" id="UOGL01000583">
    <property type="protein sequence ID" value="VAX41754.1"/>
    <property type="molecule type" value="Genomic_DNA"/>
</dbReference>
<organism evidence="6">
    <name type="scientific">hydrothermal vent metagenome</name>
    <dbReference type="NCBI Taxonomy" id="652676"/>
    <lineage>
        <taxon>unclassified sequences</taxon>
        <taxon>metagenomes</taxon>
        <taxon>ecological metagenomes</taxon>
    </lineage>
</organism>